<name>A0A8S9LH42_BRACR</name>
<feature type="domain" description="SWIM-type" evidence="2">
    <location>
        <begin position="380"/>
        <end position="417"/>
    </location>
</feature>
<keyword evidence="1" id="KW-0862">Zinc</keyword>
<evidence type="ECO:0000259" key="2">
    <source>
        <dbReference type="PROSITE" id="PS50966"/>
    </source>
</evidence>
<accession>A0A8S9LH42</accession>
<dbReference type="AlphaFoldDB" id="A0A8S9LH42"/>
<proteinExistence type="predicted"/>
<sequence length="572" mass="65143">MARWDQIFSLPVQNPTLPEFSSADLVWSKVEGYRDNIDRLALIPYTRVDDFVRGESSNKDCPTSFHVEARRRKAKEKTYKAKVDGILEYILYWCSFGPDDNRKGGSVRPCRSTYVPKKNNAGRPNSKRGCRCHFIVKRLIAEPTVALIIYNHDKHVDEKGLPCHGPQDKKAAGTRAMFAPYISEDLRDVFQCPVLFSFWRIRHAWHKNIIKRCQDTETRVEISRHLGQAVDKVCRKQGTATLFEGLMEHFGNSPEFVEYFRAVWSPRIGAWTSALQTLPLASQEICAAMELYHYQMTCRLLNERDSEAYQRTDWLVDKLGTKVHSYFWLDEYSGKDDFARYWKEEWVSGLTSFRKALSIPDSDAVISGMSAKVTDKYDGNEIHVVWSPSSHFGVCSCSWAEKGYICQHMIKLAQVFRGNRTAKESVSLLQYYQALVDLLHLPPHDSLFRDYAASLAVSVEKQINALGDLPKSDASEGTVQKEVAGEVATDLAGELSKMPMSRDKRRACSENAEDAISCSEMEMDHSLCSTKAGAEDVTSTVQNETDIVRENHERGAKRLKFCSTRAREYVDE</sequence>
<evidence type="ECO:0000256" key="1">
    <source>
        <dbReference type="PROSITE-ProRule" id="PRU00325"/>
    </source>
</evidence>
<dbReference type="EMBL" id="QGKY02000094">
    <property type="protein sequence ID" value="KAF2604733.1"/>
    <property type="molecule type" value="Genomic_DNA"/>
</dbReference>
<dbReference type="InterPro" id="IPR007527">
    <property type="entry name" value="Znf_SWIM"/>
</dbReference>
<keyword evidence="1" id="KW-0479">Metal-binding</keyword>
<reference evidence="3" key="1">
    <citation type="submission" date="2019-12" db="EMBL/GenBank/DDBJ databases">
        <title>Genome sequencing and annotation of Brassica cretica.</title>
        <authorList>
            <person name="Studholme D.J."/>
            <person name="Sarris P.F."/>
        </authorList>
    </citation>
    <scope>NUCLEOTIDE SEQUENCE</scope>
    <source>
        <strain evidence="3">PFS-102/07</strain>
        <tissue evidence="3">Leaf</tissue>
    </source>
</reference>
<protein>
    <recommendedName>
        <fullName evidence="2">SWIM-type domain-containing protein</fullName>
    </recommendedName>
</protein>
<dbReference type="PANTHER" id="PTHR33977:SF1">
    <property type="entry name" value="ZINC ION BINDING PROTEIN"/>
    <property type="match status" value="1"/>
</dbReference>
<dbReference type="PANTHER" id="PTHR33977">
    <property type="entry name" value="ZINC ION BINDING PROTEIN"/>
    <property type="match status" value="1"/>
</dbReference>
<comment type="caution">
    <text evidence="3">The sequence shown here is derived from an EMBL/GenBank/DDBJ whole genome shotgun (WGS) entry which is preliminary data.</text>
</comment>
<evidence type="ECO:0000313" key="3">
    <source>
        <dbReference type="EMBL" id="KAF2604733.1"/>
    </source>
</evidence>
<dbReference type="GO" id="GO:0008270">
    <property type="term" value="F:zinc ion binding"/>
    <property type="evidence" value="ECO:0007669"/>
    <property type="project" value="UniProtKB-KW"/>
</dbReference>
<gene>
    <name evidence="3" type="ORF">F2Q70_00027063</name>
</gene>
<dbReference type="PROSITE" id="PS50966">
    <property type="entry name" value="ZF_SWIM"/>
    <property type="match status" value="1"/>
</dbReference>
<keyword evidence="1" id="KW-0863">Zinc-finger</keyword>
<organism evidence="3">
    <name type="scientific">Brassica cretica</name>
    <name type="common">Mustard</name>
    <dbReference type="NCBI Taxonomy" id="69181"/>
    <lineage>
        <taxon>Eukaryota</taxon>
        <taxon>Viridiplantae</taxon>
        <taxon>Streptophyta</taxon>
        <taxon>Embryophyta</taxon>
        <taxon>Tracheophyta</taxon>
        <taxon>Spermatophyta</taxon>
        <taxon>Magnoliopsida</taxon>
        <taxon>eudicotyledons</taxon>
        <taxon>Gunneridae</taxon>
        <taxon>Pentapetalae</taxon>
        <taxon>rosids</taxon>
        <taxon>malvids</taxon>
        <taxon>Brassicales</taxon>
        <taxon>Brassicaceae</taxon>
        <taxon>Brassiceae</taxon>
        <taxon>Brassica</taxon>
    </lineage>
</organism>